<keyword evidence="1" id="KW-1133">Transmembrane helix</keyword>
<gene>
    <name evidence="2" type="ORF">PH7735_00661</name>
</gene>
<sequence>MAQPIKRVENYTKPALVMIFVNLLWLFGVLLAIWGLPAVVLAGWILNHAITRLERRFRAQGRYP</sequence>
<dbReference type="Proteomes" id="UP000051870">
    <property type="component" value="Unassembled WGS sequence"/>
</dbReference>
<organism evidence="2 3">
    <name type="scientific">Shimia thalassica</name>
    <dbReference type="NCBI Taxonomy" id="1715693"/>
    <lineage>
        <taxon>Bacteria</taxon>
        <taxon>Pseudomonadati</taxon>
        <taxon>Pseudomonadota</taxon>
        <taxon>Alphaproteobacteria</taxon>
        <taxon>Rhodobacterales</taxon>
        <taxon>Roseobacteraceae</taxon>
    </lineage>
</organism>
<dbReference type="RefSeq" id="WP_058309874.1">
    <property type="nucleotide sequence ID" value="NZ_CYTW01000001.1"/>
</dbReference>
<dbReference type="STRING" id="1715693.PH7735_00661"/>
<name>A0A0P1IBL0_9RHOB</name>
<evidence type="ECO:0000256" key="1">
    <source>
        <dbReference type="SAM" id="Phobius"/>
    </source>
</evidence>
<dbReference type="GeneID" id="83879739"/>
<dbReference type="EMBL" id="CYTW01000001">
    <property type="protein sequence ID" value="CUJ86765.1"/>
    <property type="molecule type" value="Genomic_DNA"/>
</dbReference>
<accession>A0A0P1IBL0</accession>
<feature type="transmembrane region" description="Helical" evidence="1">
    <location>
        <begin position="23"/>
        <end position="46"/>
    </location>
</feature>
<reference evidence="3" key="1">
    <citation type="submission" date="2015-09" db="EMBL/GenBank/DDBJ databases">
        <authorList>
            <person name="Rodrigo-Torres Lidia"/>
            <person name="Arahal R.David."/>
        </authorList>
    </citation>
    <scope>NUCLEOTIDE SEQUENCE [LARGE SCALE GENOMIC DNA]</scope>
    <source>
        <strain evidence="3">CECT 7735</strain>
    </source>
</reference>
<protein>
    <recommendedName>
        <fullName evidence="4">Histidinol phosphate aminotransferase</fullName>
    </recommendedName>
</protein>
<evidence type="ECO:0008006" key="4">
    <source>
        <dbReference type="Google" id="ProtNLM"/>
    </source>
</evidence>
<keyword evidence="1" id="KW-0812">Transmembrane</keyword>
<keyword evidence="1" id="KW-0472">Membrane</keyword>
<proteinExistence type="predicted"/>
<evidence type="ECO:0000313" key="3">
    <source>
        <dbReference type="Proteomes" id="UP000051870"/>
    </source>
</evidence>
<keyword evidence="3" id="KW-1185">Reference proteome</keyword>
<evidence type="ECO:0000313" key="2">
    <source>
        <dbReference type="EMBL" id="CUJ86765.1"/>
    </source>
</evidence>
<dbReference type="AlphaFoldDB" id="A0A0P1IBL0"/>